<name>A4FLB6_SACEN</name>
<dbReference type="AlphaFoldDB" id="A4FLB6"/>
<accession>A4FLB6</accession>
<proteinExistence type="predicted"/>
<protein>
    <submittedName>
        <fullName evidence="1">Uncharacterized protein</fullName>
    </submittedName>
</protein>
<gene>
    <name evidence="1" type="ordered locus">SACE_5655</name>
</gene>
<dbReference type="STRING" id="405948.SACE_5655"/>
<dbReference type="HOGENOM" id="CLU_3398304_0_0_11"/>
<keyword evidence="2" id="KW-1185">Reference proteome</keyword>
<dbReference type="KEGG" id="sen:SACE_5655"/>
<reference evidence="1 2" key="1">
    <citation type="journal article" date="2007" name="Nat. Biotechnol.">
        <title>Complete genome sequence of the erythromycin-producing bacterium Saccharopolyspora erythraea NRRL23338.</title>
        <authorList>
            <person name="Oliynyk M."/>
            <person name="Samborskyy M."/>
            <person name="Lester J.B."/>
            <person name="Mironenko T."/>
            <person name="Scott N."/>
            <person name="Dickens S."/>
            <person name="Haydock S.F."/>
            <person name="Leadlay P.F."/>
        </authorList>
    </citation>
    <scope>NUCLEOTIDE SEQUENCE [LARGE SCALE GENOMIC DNA]</scope>
    <source>
        <strain evidence="2">ATCC 11635 / DSM 40517 / JCM 4748 / NBRC 13426 / NCIMB 8594 / NRRL 2338</strain>
    </source>
</reference>
<dbReference type="Proteomes" id="UP000006728">
    <property type="component" value="Chromosome"/>
</dbReference>
<evidence type="ECO:0000313" key="1">
    <source>
        <dbReference type="EMBL" id="CAM04841.1"/>
    </source>
</evidence>
<organism evidence="1 2">
    <name type="scientific">Saccharopolyspora erythraea (strain ATCC 11635 / DSM 40517 / JCM 4748 / NBRC 13426 / NCIMB 8594 / NRRL 2338)</name>
    <dbReference type="NCBI Taxonomy" id="405948"/>
    <lineage>
        <taxon>Bacteria</taxon>
        <taxon>Bacillati</taxon>
        <taxon>Actinomycetota</taxon>
        <taxon>Actinomycetes</taxon>
        <taxon>Pseudonocardiales</taxon>
        <taxon>Pseudonocardiaceae</taxon>
        <taxon>Saccharopolyspora</taxon>
    </lineage>
</organism>
<dbReference type="EMBL" id="AM420293">
    <property type="protein sequence ID" value="CAM04841.1"/>
    <property type="molecule type" value="Genomic_DNA"/>
</dbReference>
<evidence type="ECO:0000313" key="2">
    <source>
        <dbReference type="Proteomes" id="UP000006728"/>
    </source>
</evidence>
<sequence>MAAEAVRLLAAEDAPVQRIAIAPELVVRASG</sequence>